<dbReference type="HOGENOM" id="CLU_010194_17_0_1"/>
<reference evidence="2" key="1">
    <citation type="submission" date="2012-06" db="EMBL/GenBank/DDBJ databases">
        <title>The genome sequence of Coniosporium apollinis CBS 100218.</title>
        <authorList>
            <consortium name="The Broad Institute Genome Sequencing Platform"/>
            <person name="Cuomo C."/>
            <person name="Gorbushina A."/>
            <person name="Noack S."/>
            <person name="Walker B."/>
            <person name="Young S.K."/>
            <person name="Zeng Q."/>
            <person name="Gargeya S."/>
            <person name="Fitzgerald M."/>
            <person name="Haas B."/>
            <person name="Abouelleil A."/>
            <person name="Alvarado L."/>
            <person name="Arachchi H.M."/>
            <person name="Berlin A.M."/>
            <person name="Chapman S.B."/>
            <person name="Goldberg J."/>
            <person name="Griggs A."/>
            <person name="Gujja S."/>
            <person name="Hansen M."/>
            <person name="Howarth C."/>
            <person name="Imamovic A."/>
            <person name="Larimer J."/>
            <person name="McCowan C."/>
            <person name="Montmayeur A."/>
            <person name="Murphy C."/>
            <person name="Neiman D."/>
            <person name="Pearson M."/>
            <person name="Priest M."/>
            <person name="Roberts A."/>
            <person name="Saif S."/>
            <person name="Shea T."/>
            <person name="Sisk P."/>
            <person name="Sykes S."/>
            <person name="Wortman J."/>
            <person name="Nusbaum C."/>
            <person name="Birren B."/>
        </authorList>
    </citation>
    <scope>NUCLEOTIDE SEQUENCE [LARGE SCALE GENOMIC DNA]</scope>
    <source>
        <strain evidence="2">CBS 100218</strain>
    </source>
</reference>
<dbReference type="STRING" id="1168221.R7YRT6"/>
<dbReference type="eggNOG" id="KOG1014">
    <property type="taxonomic scope" value="Eukaryota"/>
</dbReference>
<dbReference type="GeneID" id="19901161"/>
<dbReference type="EMBL" id="JH767569">
    <property type="protein sequence ID" value="EON64617.1"/>
    <property type="molecule type" value="Genomic_DNA"/>
</dbReference>
<proteinExistence type="predicted"/>
<dbReference type="SUPFAM" id="SSF51735">
    <property type="entry name" value="NAD(P)-binding Rossmann-fold domains"/>
    <property type="match status" value="1"/>
</dbReference>
<dbReference type="AlphaFoldDB" id="R7YRT6"/>
<evidence type="ECO:0000313" key="1">
    <source>
        <dbReference type="EMBL" id="EON64617.1"/>
    </source>
</evidence>
<dbReference type="InterPro" id="IPR036291">
    <property type="entry name" value="NAD(P)-bd_dom_sf"/>
</dbReference>
<keyword evidence="2" id="KW-1185">Reference proteome</keyword>
<dbReference type="Gene3D" id="3.40.50.720">
    <property type="entry name" value="NAD(P)-binding Rossmann-like Domain"/>
    <property type="match status" value="1"/>
</dbReference>
<evidence type="ECO:0000313" key="2">
    <source>
        <dbReference type="Proteomes" id="UP000016924"/>
    </source>
</evidence>
<dbReference type="OrthoDB" id="5399006at2759"/>
<dbReference type="PANTHER" id="PTHR43431:SF7">
    <property type="entry name" value="OXIDOREDUCTASE, SHORT CHAIN DEHYDROGENASE_REDUCTASE FAMILY (AFU_ORTHOLOGUE AFUA_5G14000)"/>
    <property type="match status" value="1"/>
</dbReference>
<gene>
    <name evidence="1" type="ORF">W97_03850</name>
</gene>
<name>R7YRT6_CONA1</name>
<dbReference type="Pfam" id="PF00106">
    <property type="entry name" value="adh_short"/>
    <property type="match status" value="1"/>
</dbReference>
<dbReference type="OMA" id="YHVKHAS"/>
<protein>
    <recommendedName>
        <fullName evidence="3">NAD(P)-binding protein</fullName>
    </recommendedName>
</protein>
<evidence type="ECO:0008006" key="3">
    <source>
        <dbReference type="Google" id="ProtNLM"/>
    </source>
</evidence>
<dbReference type="PANTHER" id="PTHR43431">
    <property type="entry name" value="OXIDOREDUCTASE, SHORT CHAIN DEHYDROGENASE/REDUCTASE FAMILY (AFU_ORTHOLOGUE AFUA_5G14000)"/>
    <property type="match status" value="1"/>
</dbReference>
<sequence length="253" mass="27465">MPPKGLAILIGAGPNTGAGIARILSHPSHGNLAVALLARRPEPLNDLLKSLRSSSPDAVLEAFPTDTSPDSLKKTFADIQQHESFKDLKLQMAIYSIKHSSKKPFMEETYEDFTGSLEAYVGGAFTFAQESLKRFFADHGETPLQEGGSKKGTIIFTGTLGALRCSAQFAAYGAGRASVRQLAQTLAREMSEKGVHVVHTIANGSIVDEDGEDQKQGKKMSAEAVGKTYLWLSEQEPCLWTHELDLRPACEKF</sequence>
<organism evidence="1 2">
    <name type="scientific">Coniosporium apollinis (strain CBS 100218)</name>
    <name type="common">Rock-inhabiting black yeast</name>
    <dbReference type="NCBI Taxonomy" id="1168221"/>
    <lineage>
        <taxon>Eukaryota</taxon>
        <taxon>Fungi</taxon>
        <taxon>Dikarya</taxon>
        <taxon>Ascomycota</taxon>
        <taxon>Pezizomycotina</taxon>
        <taxon>Dothideomycetes</taxon>
        <taxon>Dothideomycetes incertae sedis</taxon>
        <taxon>Coniosporium</taxon>
    </lineage>
</organism>
<dbReference type="PRINTS" id="PR00081">
    <property type="entry name" value="GDHRDH"/>
</dbReference>
<dbReference type="Proteomes" id="UP000016924">
    <property type="component" value="Unassembled WGS sequence"/>
</dbReference>
<dbReference type="InterPro" id="IPR002347">
    <property type="entry name" value="SDR_fam"/>
</dbReference>
<accession>R7YRT6</accession>
<dbReference type="RefSeq" id="XP_007779934.1">
    <property type="nucleotide sequence ID" value="XM_007781744.1"/>
</dbReference>